<evidence type="ECO:0000256" key="5">
    <source>
        <dbReference type="ARBA" id="ARBA00023014"/>
    </source>
</evidence>
<dbReference type="GO" id="GO:0051213">
    <property type="term" value="F:dioxygenase activity"/>
    <property type="evidence" value="ECO:0007669"/>
    <property type="project" value="UniProtKB-KW"/>
</dbReference>
<keyword evidence="2" id="KW-0479">Metal-binding</keyword>
<evidence type="ECO:0000256" key="2">
    <source>
        <dbReference type="ARBA" id="ARBA00022723"/>
    </source>
</evidence>
<evidence type="ECO:0000256" key="3">
    <source>
        <dbReference type="ARBA" id="ARBA00023002"/>
    </source>
</evidence>
<dbReference type="PRINTS" id="PR00090">
    <property type="entry name" value="RNGDIOXGNASE"/>
</dbReference>
<dbReference type="InterPro" id="IPR036922">
    <property type="entry name" value="Rieske_2Fe-2S_sf"/>
</dbReference>
<dbReference type="GO" id="GO:0051537">
    <property type="term" value="F:2 iron, 2 sulfur cluster binding"/>
    <property type="evidence" value="ECO:0007669"/>
    <property type="project" value="UniProtKB-KW"/>
</dbReference>
<protein>
    <submittedName>
        <fullName evidence="7">Putative biphenyl dioxygenase subunit alpha</fullName>
    </submittedName>
</protein>
<keyword evidence="8" id="KW-1185">Reference proteome</keyword>
<keyword evidence="1" id="KW-0001">2Fe-2S</keyword>
<dbReference type="OrthoDB" id="426882at2759"/>
<dbReference type="CDD" id="cd03469">
    <property type="entry name" value="Rieske_RO_Alpha_N"/>
    <property type="match status" value="1"/>
</dbReference>
<dbReference type="STRING" id="1095630.A0A2J6TJG5"/>
<keyword evidence="4" id="KW-0408">Iron</keyword>
<keyword evidence="7" id="KW-0223">Dioxygenase</keyword>
<dbReference type="PANTHER" id="PTHR43756">
    <property type="entry name" value="CHOLINE MONOOXYGENASE, CHLOROPLASTIC"/>
    <property type="match status" value="1"/>
</dbReference>
<feature type="domain" description="Rieske" evidence="6">
    <location>
        <begin position="1"/>
        <end position="54"/>
    </location>
</feature>
<dbReference type="InParanoid" id="A0A2J6TJG5"/>
<evidence type="ECO:0000313" key="8">
    <source>
        <dbReference type="Proteomes" id="UP000235371"/>
    </source>
</evidence>
<dbReference type="InterPro" id="IPR001663">
    <property type="entry name" value="Rng_hydr_dOase-A"/>
</dbReference>
<feature type="non-terminal residue" evidence="7">
    <location>
        <position position="1"/>
    </location>
</feature>
<dbReference type="PROSITE" id="PS51296">
    <property type="entry name" value="RIESKE"/>
    <property type="match status" value="1"/>
</dbReference>
<dbReference type="InterPro" id="IPR017941">
    <property type="entry name" value="Rieske_2Fe-2S"/>
</dbReference>
<evidence type="ECO:0000256" key="4">
    <source>
        <dbReference type="ARBA" id="ARBA00023004"/>
    </source>
</evidence>
<reference evidence="7 8" key="1">
    <citation type="submission" date="2016-04" db="EMBL/GenBank/DDBJ databases">
        <title>A degradative enzymes factory behind the ericoid mycorrhizal symbiosis.</title>
        <authorList>
            <consortium name="DOE Joint Genome Institute"/>
            <person name="Martino E."/>
            <person name="Morin E."/>
            <person name="Grelet G."/>
            <person name="Kuo A."/>
            <person name="Kohler A."/>
            <person name="Daghino S."/>
            <person name="Barry K."/>
            <person name="Choi C."/>
            <person name="Cichocki N."/>
            <person name="Clum A."/>
            <person name="Copeland A."/>
            <person name="Hainaut M."/>
            <person name="Haridas S."/>
            <person name="Labutti K."/>
            <person name="Lindquist E."/>
            <person name="Lipzen A."/>
            <person name="Khouja H.-R."/>
            <person name="Murat C."/>
            <person name="Ohm R."/>
            <person name="Olson A."/>
            <person name="Spatafora J."/>
            <person name="Veneault-Fourrey C."/>
            <person name="Henrissat B."/>
            <person name="Grigoriev I."/>
            <person name="Martin F."/>
            <person name="Perotto S."/>
        </authorList>
    </citation>
    <scope>NUCLEOTIDE SEQUENCE [LARGE SCALE GENOMIC DNA]</scope>
    <source>
        <strain evidence="7 8">E</strain>
    </source>
</reference>
<organism evidence="7 8">
    <name type="scientific">Hyaloscypha bicolor E</name>
    <dbReference type="NCBI Taxonomy" id="1095630"/>
    <lineage>
        <taxon>Eukaryota</taxon>
        <taxon>Fungi</taxon>
        <taxon>Dikarya</taxon>
        <taxon>Ascomycota</taxon>
        <taxon>Pezizomycotina</taxon>
        <taxon>Leotiomycetes</taxon>
        <taxon>Helotiales</taxon>
        <taxon>Hyaloscyphaceae</taxon>
        <taxon>Hyaloscypha</taxon>
        <taxon>Hyaloscypha bicolor</taxon>
    </lineage>
</organism>
<dbReference type="PANTHER" id="PTHR43756:SF6">
    <property type="entry name" value="CLUSTER-BINDING PROTEIN, PUTATIVE (AFU_ORTHOLOGUE AFUA_6G03920)-RELATED"/>
    <property type="match status" value="1"/>
</dbReference>
<name>A0A2J6TJG5_9HELO</name>
<gene>
    <name evidence="7" type="ORF">K444DRAFT_523387</name>
</gene>
<dbReference type="EMBL" id="KZ613782">
    <property type="protein sequence ID" value="PMD63152.1"/>
    <property type="molecule type" value="Genomic_DNA"/>
</dbReference>
<evidence type="ECO:0000259" key="6">
    <source>
        <dbReference type="PROSITE" id="PS51296"/>
    </source>
</evidence>
<dbReference type="Proteomes" id="UP000235371">
    <property type="component" value="Unassembled WGS sequence"/>
</dbReference>
<dbReference type="Gene3D" id="2.102.10.10">
    <property type="entry name" value="Rieske [2Fe-2S] iron-sulphur domain"/>
    <property type="match status" value="1"/>
</dbReference>
<dbReference type="GO" id="GO:0046872">
    <property type="term" value="F:metal ion binding"/>
    <property type="evidence" value="ECO:0007669"/>
    <property type="project" value="UniProtKB-KW"/>
</dbReference>
<dbReference type="SUPFAM" id="SSF50022">
    <property type="entry name" value="ISP domain"/>
    <property type="match status" value="1"/>
</dbReference>
<evidence type="ECO:0000256" key="1">
    <source>
        <dbReference type="ARBA" id="ARBA00022714"/>
    </source>
</evidence>
<proteinExistence type="predicted"/>
<evidence type="ECO:0000313" key="7">
    <source>
        <dbReference type="EMBL" id="PMD63152.1"/>
    </source>
</evidence>
<dbReference type="Pfam" id="PF00355">
    <property type="entry name" value="Rieske"/>
    <property type="match status" value="1"/>
</dbReference>
<dbReference type="GeneID" id="36582363"/>
<keyword evidence="3" id="KW-0560">Oxidoreductase</keyword>
<dbReference type="RefSeq" id="XP_024740056.1">
    <property type="nucleotide sequence ID" value="XM_024874283.1"/>
</dbReference>
<sequence>QLRTFHNVCRHRAYAVTKKACGSSTVLGCRYHGWSYDTKGHLIKAPEFENVAEFDKEKNGLWEVKTEVREGMVCINFDAGRDIESMSPAEGEIMLRRWGVAMMQCVVDWKIEASVNWKSLETLKMHTSSEIDQMIANAQESRRQGSSSSFTTSALQAHMNELLEVHLSAERRAGAEIHPAAQIQNFSMEGKADDECKKVSPGVLSDLLTSSRSL</sequence>
<dbReference type="AlphaFoldDB" id="A0A2J6TJG5"/>
<accession>A0A2J6TJG5</accession>
<keyword evidence="5" id="KW-0411">Iron-sulfur</keyword>